<proteinExistence type="predicted"/>
<dbReference type="InterPro" id="IPR016817">
    <property type="entry name" value="MannP-dilichol_defect-1"/>
</dbReference>
<feature type="transmembrane region" description="Helical" evidence="3">
    <location>
        <begin position="47"/>
        <end position="65"/>
    </location>
</feature>
<organism evidence="4 5">
    <name type="scientific">Ditylenchus dipsaci</name>
    <dbReference type="NCBI Taxonomy" id="166011"/>
    <lineage>
        <taxon>Eukaryota</taxon>
        <taxon>Metazoa</taxon>
        <taxon>Ecdysozoa</taxon>
        <taxon>Nematoda</taxon>
        <taxon>Chromadorea</taxon>
        <taxon>Rhabditida</taxon>
        <taxon>Tylenchina</taxon>
        <taxon>Tylenchomorpha</taxon>
        <taxon>Sphaerularioidea</taxon>
        <taxon>Anguinidae</taxon>
        <taxon>Anguininae</taxon>
        <taxon>Ditylenchus</taxon>
    </lineage>
</organism>
<dbReference type="Proteomes" id="UP000887574">
    <property type="component" value="Unplaced"/>
</dbReference>
<dbReference type="PANTHER" id="PTHR12226:SF2">
    <property type="entry name" value="MANNOSE-P-DOLICHOL UTILIZATION DEFECT 1 PROTEIN"/>
    <property type="match status" value="1"/>
</dbReference>
<dbReference type="GO" id="GO:0009312">
    <property type="term" value="P:oligosaccharide biosynthetic process"/>
    <property type="evidence" value="ECO:0007669"/>
    <property type="project" value="TreeGrafter"/>
</dbReference>
<evidence type="ECO:0000313" key="4">
    <source>
        <dbReference type="Proteomes" id="UP000887574"/>
    </source>
</evidence>
<keyword evidence="3" id="KW-1133">Transmembrane helix</keyword>
<reference evidence="5" key="1">
    <citation type="submission" date="2022-11" db="UniProtKB">
        <authorList>
            <consortium name="WormBaseParasite"/>
        </authorList>
    </citation>
    <scope>IDENTIFICATION</scope>
</reference>
<dbReference type="WBParaSite" id="jg12897">
    <property type="protein sequence ID" value="jg12897"/>
    <property type="gene ID" value="jg12897"/>
</dbReference>
<name>A0A915CUV9_9BILA</name>
<keyword evidence="3" id="KW-0812">Transmembrane</keyword>
<protein>
    <submittedName>
        <fullName evidence="5">Uncharacterized protein</fullName>
    </submittedName>
</protein>
<feature type="transmembrane region" description="Helical" evidence="3">
    <location>
        <begin position="15"/>
        <end position="35"/>
    </location>
</feature>
<evidence type="ECO:0000256" key="2">
    <source>
        <dbReference type="ARBA" id="ARBA00022737"/>
    </source>
</evidence>
<evidence type="ECO:0000256" key="3">
    <source>
        <dbReference type="SAM" id="Phobius"/>
    </source>
</evidence>
<keyword evidence="3" id="KW-0472">Membrane</keyword>
<dbReference type="AlphaFoldDB" id="A0A915CUV9"/>
<evidence type="ECO:0000256" key="1">
    <source>
        <dbReference type="ARBA" id="ARBA00022448"/>
    </source>
</evidence>
<accession>A0A915CUV9</accession>
<sequence>MIAAAGAAYGYEMGFVFGLWGDYLIISVQMVAIVLQKLWYSKSRAHAAIISGVLCATPAAAYHYIPTTVLMALQTCSVPIISVSKGIQIVPNYRQNGTDQFLVDASQEPILS</sequence>
<keyword evidence="1" id="KW-0813">Transport</keyword>
<dbReference type="PANTHER" id="PTHR12226">
    <property type="entry name" value="MANNOSE-P-DOLICHOL UTILIZATION DEFECT 1 LEC35 -RELATED"/>
    <property type="match status" value="1"/>
</dbReference>
<keyword evidence="4" id="KW-1185">Reference proteome</keyword>
<evidence type="ECO:0000313" key="5">
    <source>
        <dbReference type="WBParaSite" id="jg12897"/>
    </source>
</evidence>
<keyword evidence="2" id="KW-0677">Repeat</keyword>